<protein>
    <submittedName>
        <fullName evidence="2">Redoxin domain-containing protein</fullName>
    </submittedName>
</protein>
<dbReference type="Proteomes" id="UP000310017">
    <property type="component" value="Chromosome"/>
</dbReference>
<dbReference type="OrthoDB" id="6399635at2"/>
<proteinExistence type="predicted"/>
<dbReference type="EMBL" id="CP040710">
    <property type="protein sequence ID" value="QCX01433.1"/>
    <property type="molecule type" value="Genomic_DNA"/>
</dbReference>
<dbReference type="InterPro" id="IPR036249">
    <property type="entry name" value="Thioredoxin-like_sf"/>
</dbReference>
<dbReference type="RefSeq" id="WP_138853770.1">
    <property type="nucleotide sequence ID" value="NZ_CP040710.1"/>
</dbReference>
<evidence type="ECO:0000313" key="3">
    <source>
        <dbReference type="Proteomes" id="UP000310017"/>
    </source>
</evidence>
<dbReference type="InterPro" id="IPR000866">
    <property type="entry name" value="AhpC/TSA"/>
</dbReference>
<gene>
    <name evidence="2" type="ORF">FGM00_15445</name>
</gene>
<dbReference type="KEGG" id="asag:FGM00_15445"/>
<sequence length="441" mass="49889">MRVSIIVLFLLSLIPIRAQHTISGTFSPAKEFSWLIAYHLTPGGQEYVADTAIKDGRFSLEIGSNKPSGIYRMVYAVPQDEFYFDVLYNGEEDIQLHFDSSEGVNFTVSKENIPYGTYFREIHEMESTLVGFYTNGNDDVREYNTIIQRLKSFQQTSEEQTKGLLAHAFISANRPYIPSVYETLPDFVANRKEHYFDAFKVTDTALQASGFLSDKIENYVFSALPLKKMTAAETEIAMQENVQTVTEELASTKDGFKFIVYKKLWSQASESGLNELADFIYSNYLKALSLKTGNAQTVLDIERHNRLRLGAIAPEMIWEENGSEQKLSGLNGAEHYLLVFWSSQCGHCLSELPALHKALKNVSNVKVLAIGLEDDDTTWSVESAKLPDFKHLISLGKWDSEYADLYDIHKTPTYYVLDTEKKIIAKPDGDSEVITFLNSNL</sequence>
<evidence type="ECO:0000259" key="1">
    <source>
        <dbReference type="Pfam" id="PF00578"/>
    </source>
</evidence>
<keyword evidence="3" id="KW-1185">Reference proteome</keyword>
<evidence type="ECO:0000313" key="2">
    <source>
        <dbReference type="EMBL" id="QCX01433.1"/>
    </source>
</evidence>
<organism evidence="2 3">
    <name type="scientific">Aggregatimonas sangjinii</name>
    <dbReference type="NCBI Taxonomy" id="2583587"/>
    <lineage>
        <taxon>Bacteria</taxon>
        <taxon>Pseudomonadati</taxon>
        <taxon>Bacteroidota</taxon>
        <taxon>Flavobacteriia</taxon>
        <taxon>Flavobacteriales</taxon>
        <taxon>Flavobacteriaceae</taxon>
        <taxon>Aggregatimonas</taxon>
    </lineage>
</organism>
<reference evidence="2 3" key="1">
    <citation type="submission" date="2019-05" db="EMBL/GenBank/DDBJ databases">
        <title>Genome sequencing of F202Z8.</title>
        <authorList>
            <person name="Kwon Y.M."/>
        </authorList>
    </citation>
    <scope>NUCLEOTIDE SEQUENCE [LARGE SCALE GENOMIC DNA]</scope>
    <source>
        <strain evidence="2 3">F202Z8</strain>
    </source>
</reference>
<accession>A0A5B7SW68</accession>
<dbReference type="AlphaFoldDB" id="A0A5B7SW68"/>
<name>A0A5B7SW68_9FLAO</name>
<dbReference type="Pfam" id="PF00578">
    <property type="entry name" value="AhpC-TSA"/>
    <property type="match status" value="1"/>
</dbReference>
<dbReference type="SUPFAM" id="SSF52833">
    <property type="entry name" value="Thioredoxin-like"/>
    <property type="match status" value="1"/>
</dbReference>
<feature type="domain" description="Alkyl hydroperoxide reductase subunit C/ Thiol specific antioxidant" evidence="1">
    <location>
        <begin position="315"/>
        <end position="424"/>
    </location>
</feature>
<dbReference type="Gene3D" id="3.40.30.10">
    <property type="entry name" value="Glutaredoxin"/>
    <property type="match status" value="1"/>
</dbReference>